<dbReference type="AlphaFoldDB" id="A0A258FRZ0"/>
<protein>
    <submittedName>
        <fullName evidence="1">Uncharacterized protein</fullName>
    </submittedName>
</protein>
<reference evidence="1 2" key="1">
    <citation type="submission" date="2017-03" db="EMBL/GenBank/DDBJ databases">
        <title>Lifting the veil on microbial sulfur biogeochemistry in mining wastewaters.</title>
        <authorList>
            <person name="Kantor R.S."/>
            <person name="Colenbrander Nelson T."/>
            <person name="Marshall S."/>
            <person name="Bennett D."/>
            <person name="Apte S."/>
            <person name="Camacho D."/>
            <person name="Thomas B.C."/>
            <person name="Warren L.A."/>
            <person name="Banfield J.F."/>
        </authorList>
    </citation>
    <scope>NUCLEOTIDE SEQUENCE [LARGE SCALE GENOMIC DNA]</scope>
    <source>
        <strain evidence="1">32-69-9</strain>
    </source>
</reference>
<name>A0A258FRZ0_9CAUL</name>
<dbReference type="EMBL" id="NCEB01000007">
    <property type="protein sequence ID" value="OYX34748.1"/>
    <property type="molecule type" value="Genomic_DNA"/>
</dbReference>
<comment type="caution">
    <text evidence="1">The sequence shown here is derived from an EMBL/GenBank/DDBJ whole genome shotgun (WGS) entry which is preliminary data.</text>
</comment>
<gene>
    <name evidence="1" type="ORF">B7Z01_04175</name>
</gene>
<organism evidence="1 2">
    <name type="scientific">Brevundimonas subvibrioides</name>
    <dbReference type="NCBI Taxonomy" id="74313"/>
    <lineage>
        <taxon>Bacteria</taxon>
        <taxon>Pseudomonadati</taxon>
        <taxon>Pseudomonadota</taxon>
        <taxon>Alphaproteobacteria</taxon>
        <taxon>Caulobacterales</taxon>
        <taxon>Caulobacteraceae</taxon>
        <taxon>Brevundimonas</taxon>
    </lineage>
</organism>
<proteinExistence type="predicted"/>
<sequence length="178" mass="19323">MPKSALVRHGPAVALGVFTVAGGLALAAPLTWPGSWVADLPRLASVSEARAARAATATPVDLPEIRAQTLAVLAERPLDSVAWARLAWIAAEQDDMEAARDALDRSYVAAPYGPEVTAWRLRFAFDLWGRLTPDLRRQVLAELRMTAATRPAIVETVRDQVRDPAGRWALDLMVPEPL</sequence>
<evidence type="ECO:0000313" key="1">
    <source>
        <dbReference type="EMBL" id="OYX34748.1"/>
    </source>
</evidence>
<evidence type="ECO:0000313" key="2">
    <source>
        <dbReference type="Proteomes" id="UP000215595"/>
    </source>
</evidence>
<accession>A0A258FRZ0</accession>
<dbReference type="Proteomes" id="UP000215595">
    <property type="component" value="Unassembled WGS sequence"/>
</dbReference>